<dbReference type="NCBIfam" id="NF038134">
    <property type="entry name" value="choice_anch_M"/>
    <property type="match status" value="1"/>
</dbReference>
<comment type="caution">
    <text evidence="3">The sequence shown here is derived from an EMBL/GenBank/DDBJ whole genome shotgun (WGS) entry which is preliminary data.</text>
</comment>
<feature type="transmembrane region" description="Helical" evidence="2">
    <location>
        <begin position="35"/>
        <end position="55"/>
    </location>
</feature>
<reference evidence="3 4" key="1">
    <citation type="submission" date="2013-08" db="EMBL/GenBank/DDBJ databases">
        <authorList>
            <person name="Weinstock G."/>
            <person name="Sodergren E."/>
            <person name="Wylie T."/>
            <person name="Fulton L."/>
            <person name="Fulton R."/>
            <person name="Fronick C."/>
            <person name="O'Laughlin M."/>
            <person name="Godfrey J."/>
            <person name="Miner T."/>
            <person name="Herter B."/>
            <person name="Appelbaum E."/>
            <person name="Cordes M."/>
            <person name="Lek S."/>
            <person name="Wollam A."/>
            <person name="Pepin K.H."/>
            <person name="Palsikar V.B."/>
            <person name="Mitreva M."/>
            <person name="Wilson R.K."/>
        </authorList>
    </citation>
    <scope>NUCLEOTIDE SEQUENCE [LARGE SCALE GENOMIC DNA]</scope>
    <source>
        <strain evidence="3 4">F0580</strain>
    </source>
</reference>
<evidence type="ECO:0000313" key="4">
    <source>
        <dbReference type="Proteomes" id="UP000016519"/>
    </source>
</evidence>
<dbReference type="InterPro" id="IPR022395">
    <property type="entry name" value="CHP03773_ABC_transptr-like"/>
</dbReference>
<gene>
    <name evidence="3" type="ORF">HMPREF9244_00440</name>
</gene>
<keyword evidence="4" id="KW-1185">Reference proteome</keyword>
<protein>
    <submittedName>
        <fullName evidence="3">Actinobacterial surface-anchored protein</fullName>
    </submittedName>
</protein>
<keyword evidence="2" id="KW-0472">Membrane</keyword>
<dbReference type="Proteomes" id="UP000016519">
    <property type="component" value="Unassembled WGS sequence"/>
</dbReference>
<name>U1SL82_9BIFI</name>
<proteinExistence type="predicted"/>
<feature type="region of interest" description="Disordered" evidence="1">
    <location>
        <begin position="257"/>
        <end position="289"/>
    </location>
</feature>
<evidence type="ECO:0000256" key="2">
    <source>
        <dbReference type="SAM" id="Phobius"/>
    </source>
</evidence>
<evidence type="ECO:0000256" key="1">
    <source>
        <dbReference type="SAM" id="MobiDB-lite"/>
    </source>
</evidence>
<evidence type="ECO:0000313" key="3">
    <source>
        <dbReference type="EMBL" id="ERH31407.1"/>
    </source>
</evidence>
<keyword evidence="2" id="KW-1133">Transmembrane helix</keyword>
<accession>U1SL82</accession>
<dbReference type="EMBL" id="AWSI01000013">
    <property type="protein sequence ID" value="ERH31407.1"/>
    <property type="molecule type" value="Genomic_DNA"/>
</dbReference>
<feature type="transmembrane region" description="Helical" evidence="2">
    <location>
        <begin position="6"/>
        <end position="28"/>
    </location>
</feature>
<dbReference type="HOGENOM" id="CLU_043007_3_0_11"/>
<organism evidence="3 4">
    <name type="scientific">Alloscardovia omnicolens F0580</name>
    <dbReference type="NCBI Taxonomy" id="1321816"/>
    <lineage>
        <taxon>Bacteria</taxon>
        <taxon>Bacillati</taxon>
        <taxon>Actinomycetota</taxon>
        <taxon>Actinomycetes</taxon>
        <taxon>Bifidobacteriales</taxon>
        <taxon>Bifidobacteriaceae</taxon>
        <taxon>Alloscardovia</taxon>
    </lineage>
</organism>
<sequence>MRTNFNFLSVSKVCLLLLYLVCGSEGLIMTTRKRIVLYVAVLCAVITCLCAGINLNIAHADTQKILLQKGHADFGPTLSEGSWKLKIRDDTGDTPVWRNPDDVVVEVSDKAIIAMPSDAAYSFIGAQTGEKLYVIPQTQNPEVMWLGWNTQESQVVNELAGGANLSLDKVEGPGKVHVYLENGNLQAPQQLWSSDAAMPQKTWIEANTHTHANWVFSQKGIYHLTFTISGQLKNGQSVSHTATLNFAVGSGVKAQDALPQSNAAQDVEQSDAQESAQTANNSAAEVTTPENNSERLLTVIVACAAVIAVVALILMIIVMRFSASAKKKALDDFSSKSEVEGEKN</sequence>
<dbReference type="AlphaFoldDB" id="U1SL82"/>
<feature type="compositionally biased region" description="Polar residues" evidence="1">
    <location>
        <begin position="270"/>
        <end position="289"/>
    </location>
</feature>
<dbReference type="NCBIfam" id="TIGR03769">
    <property type="entry name" value="P_ac_wall_RPT"/>
    <property type="match status" value="1"/>
</dbReference>
<dbReference type="InterPro" id="IPR022435">
    <property type="entry name" value="Surface-anchored_actinobac"/>
</dbReference>
<dbReference type="PATRIC" id="fig|1321816.3.peg.377"/>
<dbReference type="NCBIfam" id="TIGR03773">
    <property type="entry name" value="anch_rpt_wall"/>
    <property type="match status" value="1"/>
</dbReference>
<feature type="transmembrane region" description="Helical" evidence="2">
    <location>
        <begin position="296"/>
        <end position="318"/>
    </location>
</feature>
<keyword evidence="2" id="KW-0812">Transmembrane</keyword>
<dbReference type="STRING" id="419015.HMPREF3214_01434"/>